<proteinExistence type="predicted"/>
<dbReference type="AlphaFoldDB" id="A0A0B7BXT4"/>
<sequence>PKSSITHKTSMTPMTSMTHKTYTTSKDIYDTPDIYDIQDIYDTLDIYDTNDCAVKFLTQNRSLKIGQCFSFKYLYFFGGGFNLIFPTISESQGTHFLLGY</sequence>
<dbReference type="EMBL" id="HACG01050923">
    <property type="protein sequence ID" value="CEK97788.1"/>
    <property type="molecule type" value="Transcribed_RNA"/>
</dbReference>
<evidence type="ECO:0000313" key="1">
    <source>
        <dbReference type="EMBL" id="CEK97788.1"/>
    </source>
</evidence>
<name>A0A0B7BXT4_9EUPU</name>
<gene>
    <name evidence="1" type="primary">ORF216914</name>
</gene>
<accession>A0A0B7BXT4</accession>
<feature type="non-terminal residue" evidence="1">
    <location>
        <position position="1"/>
    </location>
</feature>
<protein>
    <submittedName>
        <fullName evidence="1">Uncharacterized protein</fullName>
    </submittedName>
</protein>
<reference evidence="1" key="1">
    <citation type="submission" date="2014-12" db="EMBL/GenBank/DDBJ databases">
        <title>Insight into the proteome of Arion vulgaris.</title>
        <authorList>
            <person name="Aradska J."/>
            <person name="Bulat T."/>
            <person name="Smidak R."/>
            <person name="Sarate P."/>
            <person name="Gangsoo J."/>
            <person name="Sialana F."/>
            <person name="Bilban M."/>
            <person name="Lubec G."/>
        </authorList>
    </citation>
    <scope>NUCLEOTIDE SEQUENCE</scope>
    <source>
        <tissue evidence="1">Skin</tissue>
    </source>
</reference>
<organism evidence="1">
    <name type="scientific">Arion vulgaris</name>
    <dbReference type="NCBI Taxonomy" id="1028688"/>
    <lineage>
        <taxon>Eukaryota</taxon>
        <taxon>Metazoa</taxon>
        <taxon>Spiralia</taxon>
        <taxon>Lophotrochozoa</taxon>
        <taxon>Mollusca</taxon>
        <taxon>Gastropoda</taxon>
        <taxon>Heterobranchia</taxon>
        <taxon>Euthyneura</taxon>
        <taxon>Panpulmonata</taxon>
        <taxon>Eupulmonata</taxon>
        <taxon>Stylommatophora</taxon>
        <taxon>Helicina</taxon>
        <taxon>Arionoidea</taxon>
        <taxon>Arionidae</taxon>
        <taxon>Arion</taxon>
    </lineage>
</organism>